<dbReference type="KEGG" id="ovi:T265_15543"/>
<name>A0A074ZW50_OPIVI</name>
<dbReference type="CTD" id="20329708"/>
<accession>A0A074ZW50</accession>
<dbReference type="GeneID" id="20329708"/>
<dbReference type="EMBL" id="KL597213">
    <property type="protein sequence ID" value="KER19424.1"/>
    <property type="molecule type" value="Genomic_DNA"/>
</dbReference>
<organism evidence="1 2">
    <name type="scientific">Opisthorchis viverrini</name>
    <name type="common">Southeast Asian liver fluke</name>
    <dbReference type="NCBI Taxonomy" id="6198"/>
    <lineage>
        <taxon>Eukaryota</taxon>
        <taxon>Metazoa</taxon>
        <taxon>Spiralia</taxon>
        <taxon>Lophotrochozoa</taxon>
        <taxon>Platyhelminthes</taxon>
        <taxon>Trematoda</taxon>
        <taxon>Digenea</taxon>
        <taxon>Opisthorchiida</taxon>
        <taxon>Opisthorchiata</taxon>
        <taxon>Opisthorchiidae</taxon>
        <taxon>Opisthorchis</taxon>
    </lineage>
</organism>
<keyword evidence="2" id="KW-1185">Reference proteome</keyword>
<dbReference type="RefSeq" id="XP_009176829.1">
    <property type="nucleotide sequence ID" value="XM_009178565.1"/>
</dbReference>
<evidence type="ECO:0000313" key="1">
    <source>
        <dbReference type="EMBL" id="KER19424.1"/>
    </source>
</evidence>
<gene>
    <name evidence="1" type="ORF">T265_15543</name>
</gene>
<feature type="non-terminal residue" evidence="1">
    <location>
        <position position="193"/>
    </location>
</feature>
<evidence type="ECO:0000313" key="2">
    <source>
        <dbReference type="Proteomes" id="UP000054324"/>
    </source>
</evidence>
<proteinExistence type="predicted"/>
<dbReference type="Proteomes" id="UP000054324">
    <property type="component" value="Unassembled WGS sequence"/>
</dbReference>
<sequence length="193" mass="21873">MGGFARNFNGSYIQDLETSKHENVHQKAYPHAQFLGALKQLRCVVRDFRPGDGNAIASSHPELHESVPLQLCTERLDNIPSKMTQAPCYAKPVVVPVIIKECPVDRRSRKRRAPQQLMAKPTVKYDRGAYDAQPGRQPVKQSLCSRMLSLTMQKAPYPDKDVHVQRYRPLNAARHAVHTDSDRVYHSLKTSAF</sequence>
<protein>
    <submittedName>
        <fullName evidence="1">Uncharacterized protein</fullName>
    </submittedName>
</protein>
<dbReference type="AlphaFoldDB" id="A0A074ZW50"/>
<reference evidence="1 2" key="1">
    <citation type="submission" date="2013-11" db="EMBL/GenBank/DDBJ databases">
        <title>Opisthorchis viverrini - life in the bile duct.</title>
        <authorList>
            <person name="Young N.D."/>
            <person name="Nagarajan N."/>
            <person name="Lin S.J."/>
            <person name="Korhonen P.K."/>
            <person name="Jex A.R."/>
            <person name="Hall R.S."/>
            <person name="Safavi-Hemami H."/>
            <person name="Kaewkong W."/>
            <person name="Bertrand D."/>
            <person name="Gao S."/>
            <person name="Seet Q."/>
            <person name="Wongkham S."/>
            <person name="Teh B.T."/>
            <person name="Wongkham C."/>
            <person name="Intapan P.M."/>
            <person name="Maleewong W."/>
            <person name="Yang X."/>
            <person name="Hu M."/>
            <person name="Wang Z."/>
            <person name="Hofmann A."/>
            <person name="Sternberg P.W."/>
            <person name="Tan P."/>
            <person name="Wang J."/>
            <person name="Gasser R.B."/>
        </authorList>
    </citation>
    <scope>NUCLEOTIDE SEQUENCE [LARGE SCALE GENOMIC DNA]</scope>
</reference>